<gene>
    <name evidence="6" type="ORF">J2S90_002690</name>
    <name evidence="7" type="ORF">J2S93_003212</name>
</gene>
<keyword evidence="1" id="KW-0805">Transcription regulation</keyword>
<evidence type="ECO:0000313" key="9">
    <source>
        <dbReference type="Proteomes" id="UP001242995"/>
    </source>
</evidence>
<feature type="domain" description="HTH tetR-type" evidence="5">
    <location>
        <begin position="19"/>
        <end position="79"/>
    </location>
</feature>
<evidence type="ECO:0000313" key="7">
    <source>
        <dbReference type="EMBL" id="MDQ0181773.1"/>
    </source>
</evidence>
<dbReference type="EMBL" id="JAUSTF010000007">
    <property type="protein sequence ID" value="MDQ0181773.1"/>
    <property type="molecule type" value="Genomic_DNA"/>
</dbReference>
<dbReference type="Gene3D" id="1.10.357.10">
    <property type="entry name" value="Tetracycline Repressor, domain 2"/>
    <property type="match status" value="1"/>
</dbReference>
<dbReference type="EMBL" id="JAUSRG010000007">
    <property type="protein sequence ID" value="MDP9905719.1"/>
    <property type="molecule type" value="Genomic_DNA"/>
</dbReference>
<evidence type="ECO:0000256" key="1">
    <source>
        <dbReference type="ARBA" id="ARBA00023015"/>
    </source>
</evidence>
<dbReference type="InterPro" id="IPR001647">
    <property type="entry name" value="HTH_TetR"/>
</dbReference>
<comment type="caution">
    <text evidence="6">The sequence shown here is derived from an EMBL/GenBank/DDBJ whole genome shotgun (WGS) entry which is preliminary data.</text>
</comment>
<accession>A0AAW8DGE0</accession>
<dbReference type="InterPro" id="IPR009057">
    <property type="entry name" value="Homeodomain-like_sf"/>
</dbReference>
<evidence type="ECO:0000256" key="4">
    <source>
        <dbReference type="PROSITE-ProRule" id="PRU00335"/>
    </source>
</evidence>
<sequence length="210" mass="22185">MPSDHTKPVIGRSTGRPATIDPDAVAGVALRLFAENGYERTSMEDIAREAGIGRKSLYRYFPSKADLVWGGMEPVVEASGRVLEAARTAEPSDGGASDGGILAGLRAAAIAGISAIPDLSVTRGRLRLIAEHPELASRSYDALAPQRDRARLYLVAHGVRESAARYLCAAYLGATFEAWMQWAAGTDPDPGPYLAEVVGVLRVPASRPGG</sequence>
<dbReference type="Pfam" id="PF00440">
    <property type="entry name" value="TetR_N"/>
    <property type="match status" value="1"/>
</dbReference>
<dbReference type="PANTHER" id="PTHR30055">
    <property type="entry name" value="HTH-TYPE TRANSCRIPTIONAL REGULATOR RUTR"/>
    <property type="match status" value="1"/>
</dbReference>
<dbReference type="GO" id="GO:0000976">
    <property type="term" value="F:transcription cis-regulatory region binding"/>
    <property type="evidence" value="ECO:0007669"/>
    <property type="project" value="TreeGrafter"/>
</dbReference>
<dbReference type="InterPro" id="IPR050109">
    <property type="entry name" value="HTH-type_TetR-like_transc_reg"/>
</dbReference>
<evidence type="ECO:0000259" key="5">
    <source>
        <dbReference type="PROSITE" id="PS50977"/>
    </source>
</evidence>
<protein>
    <submittedName>
        <fullName evidence="6">AcrR family transcriptional regulator</fullName>
    </submittedName>
</protein>
<feature type="DNA-binding region" description="H-T-H motif" evidence="4">
    <location>
        <begin position="42"/>
        <end position="61"/>
    </location>
</feature>
<dbReference type="AlphaFoldDB" id="A0AAW8DGE0"/>
<dbReference type="Proteomes" id="UP001242995">
    <property type="component" value="Unassembled WGS sequence"/>
</dbReference>
<dbReference type="GO" id="GO:0003700">
    <property type="term" value="F:DNA-binding transcription factor activity"/>
    <property type="evidence" value="ECO:0007669"/>
    <property type="project" value="TreeGrafter"/>
</dbReference>
<evidence type="ECO:0000313" key="8">
    <source>
        <dbReference type="Proteomes" id="UP001230951"/>
    </source>
</evidence>
<dbReference type="Proteomes" id="UP001230951">
    <property type="component" value="Unassembled WGS sequence"/>
</dbReference>
<reference evidence="6 8" key="1">
    <citation type="submission" date="2023-07" db="EMBL/GenBank/DDBJ databases">
        <title>Sorghum-associated microbial communities from plants grown in Nebraska, USA.</title>
        <authorList>
            <person name="Schachtman D."/>
        </authorList>
    </citation>
    <scope>NUCLEOTIDE SEQUENCE</scope>
    <source>
        <strain evidence="6">DS1006</strain>
        <strain evidence="7 8">DS1016</strain>
    </source>
</reference>
<keyword evidence="2 4" id="KW-0238">DNA-binding</keyword>
<evidence type="ECO:0000256" key="3">
    <source>
        <dbReference type="ARBA" id="ARBA00023163"/>
    </source>
</evidence>
<dbReference type="PROSITE" id="PS50977">
    <property type="entry name" value="HTH_TETR_2"/>
    <property type="match status" value="1"/>
</dbReference>
<name>A0AAW8DGE0_9MICC</name>
<dbReference type="PANTHER" id="PTHR30055:SF238">
    <property type="entry name" value="MYCOFACTOCIN BIOSYNTHESIS TRANSCRIPTIONAL REGULATOR MFTR-RELATED"/>
    <property type="match status" value="1"/>
</dbReference>
<dbReference type="PRINTS" id="PR00455">
    <property type="entry name" value="HTHTETR"/>
</dbReference>
<dbReference type="SUPFAM" id="SSF46689">
    <property type="entry name" value="Homeodomain-like"/>
    <property type="match status" value="1"/>
</dbReference>
<dbReference type="RefSeq" id="WP_306961907.1">
    <property type="nucleotide sequence ID" value="NZ_JAUSRG010000007.1"/>
</dbReference>
<proteinExistence type="predicted"/>
<dbReference type="Gene3D" id="1.10.10.60">
    <property type="entry name" value="Homeodomain-like"/>
    <property type="match status" value="1"/>
</dbReference>
<keyword evidence="8" id="KW-1185">Reference proteome</keyword>
<keyword evidence="3" id="KW-0804">Transcription</keyword>
<organism evidence="6 9">
    <name type="scientific">Arthrobacter bambusae</name>
    <dbReference type="NCBI Taxonomy" id="1338426"/>
    <lineage>
        <taxon>Bacteria</taxon>
        <taxon>Bacillati</taxon>
        <taxon>Actinomycetota</taxon>
        <taxon>Actinomycetes</taxon>
        <taxon>Micrococcales</taxon>
        <taxon>Micrococcaceae</taxon>
        <taxon>Arthrobacter</taxon>
    </lineage>
</organism>
<evidence type="ECO:0000256" key="2">
    <source>
        <dbReference type="ARBA" id="ARBA00023125"/>
    </source>
</evidence>
<evidence type="ECO:0000313" key="6">
    <source>
        <dbReference type="EMBL" id="MDP9905719.1"/>
    </source>
</evidence>